<proteinExistence type="predicted"/>
<dbReference type="AlphaFoldDB" id="A0A2M7D8V4"/>
<reference evidence="2" key="1">
    <citation type="submission" date="2017-09" db="EMBL/GenBank/DDBJ databases">
        <title>Depth-based differentiation of microbial function through sediment-hosted aquifers and enrichment of novel symbionts in the deep terrestrial subsurface.</title>
        <authorList>
            <person name="Probst A.J."/>
            <person name="Ladd B."/>
            <person name="Jarett J.K."/>
            <person name="Geller-Mcgrath D.E."/>
            <person name="Sieber C.M.K."/>
            <person name="Emerson J.B."/>
            <person name="Anantharaman K."/>
            <person name="Thomas B.C."/>
            <person name="Malmstrom R."/>
            <person name="Stieglmeier M."/>
            <person name="Klingl A."/>
            <person name="Woyke T."/>
            <person name="Ryan C.M."/>
            <person name="Banfield J.F."/>
        </authorList>
    </citation>
    <scope>NUCLEOTIDE SEQUENCE [LARGE SCALE GENOMIC DNA]</scope>
</reference>
<evidence type="ECO:0000313" key="1">
    <source>
        <dbReference type="EMBL" id="PIV44902.1"/>
    </source>
</evidence>
<dbReference type="EMBL" id="PETZ01000061">
    <property type="protein sequence ID" value="PIV44902.1"/>
    <property type="molecule type" value="Genomic_DNA"/>
</dbReference>
<feature type="non-terminal residue" evidence="1">
    <location>
        <position position="329"/>
    </location>
</feature>
<sequence length="329" mass="38898">MRLFHLIDLPSDLTFIRLEDRFRGKFLETLKEVFGTYQKLGEFVNYTDTGIMDSFRVKNRFTKLSTIIKLAIFLFKKGYRNFNLNKIEKKIVAYRGIGASLIIKNPNFPLREDERMIRIFFHLLGDGYGGKYGVGKPYYRNWAKELLDEFEKDLKVFGEVPHIKRETIVEIPHVIGYILEYIYKVNFESHKSFIPPVIFKLPDKLIAQGIKAFADDEASVEDCRIRFHSSNKNLLSGIRNLIIKKFPEFSGKIGEIREGWTYLRRKKFIRYSFTILSSGLKLYYDLIGFSHKGKVESLQRIIERRKRKWARRDKNITKLLILQSLENRN</sequence>
<accession>A0A2M7D8V4</accession>
<dbReference type="Proteomes" id="UP000230864">
    <property type="component" value="Unassembled WGS sequence"/>
</dbReference>
<gene>
    <name evidence="1" type="ORF">COS25_02730</name>
</gene>
<name>A0A2M7D8V4_9BACT</name>
<dbReference type="InterPro" id="IPR027434">
    <property type="entry name" value="Homing_endonucl"/>
</dbReference>
<organism evidence="1 2">
    <name type="scientific">Candidatus Nealsonbacteria bacterium CG02_land_8_20_14_3_00_37_10</name>
    <dbReference type="NCBI Taxonomy" id="1974699"/>
    <lineage>
        <taxon>Bacteria</taxon>
        <taxon>Candidatus Nealsoniibacteriota</taxon>
    </lineage>
</organism>
<protein>
    <recommendedName>
        <fullName evidence="3">Homing endonuclease LAGLIDADG domain-containing protein</fullName>
    </recommendedName>
</protein>
<evidence type="ECO:0008006" key="3">
    <source>
        <dbReference type="Google" id="ProtNLM"/>
    </source>
</evidence>
<dbReference type="Gene3D" id="3.10.28.10">
    <property type="entry name" value="Homing endonucleases"/>
    <property type="match status" value="1"/>
</dbReference>
<evidence type="ECO:0000313" key="2">
    <source>
        <dbReference type="Proteomes" id="UP000230864"/>
    </source>
</evidence>
<comment type="caution">
    <text evidence="1">The sequence shown here is derived from an EMBL/GenBank/DDBJ whole genome shotgun (WGS) entry which is preliminary data.</text>
</comment>